<feature type="compositionally biased region" description="Basic and acidic residues" evidence="2">
    <location>
        <begin position="438"/>
        <end position="448"/>
    </location>
</feature>
<gene>
    <name evidence="3" type="ORF">PISL3812_01923</name>
</gene>
<keyword evidence="1" id="KW-0175">Coiled coil</keyword>
<dbReference type="STRING" id="28573.A0A0U1LP35"/>
<keyword evidence="4" id="KW-1185">Reference proteome</keyword>
<dbReference type="OrthoDB" id="20105at2759"/>
<evidence type="ECO:0000256" key="2">
    <source>
        <dbReference type="SAM" id="MobiDB-lite"/>
    </source>
</evidence>
<feature type="region of interest" description="Disordered" evidence="2">
    <location>
        <begin position="329"/>
        <end position="544"/>
    </location>
</feature>
<dbReference type="Proteomes" id="UP000054383">
    <property type="component" value="Unassembled WGS sequence"/>
</dbReference>
<accession>A0A0U1LP35</accession>
<feature type="compositionally biased region" description="Polar residues" evidence="2">
    <location>
        <begin position="392"/>
        <end position="412"/>
    </location>
</feature>
<name>A0A0U1LP35_TALIS</name>
<proteinExistence type="predicted"/>
<reference evidence="3 4" key="1">
    <citation type="submission" date="2015-04" db="EMBL/GenBank/DDBJ databases">
        <authorList>
            <person name="Syromyatnikov M.Y."/>
            <person name="Popov V.N."/>
        </authorList>
    </citation>
    <scope>NUCLEOTIDE SEQUENCE [LARGE SCALE GENOMIC DNA]</scope>
    <source>
        <strain evidence="3">WF-38-12</strain>
    </source>
</reference>
<feature type="compositionally biased region" description="Acidic residues" evidence="2">
    <location>
        <begin position="476"/>
        <end position="486"/>
    </location>
</feature>
<evidence type="ECO:0000313" key="4">
    <source>
        <dbReference type="Proteomes" id="UP000054383"/>
    </source>
</evidence>
<feature type="compositionally biased region" description="Basic and acidic residues" evidence="2">
    <location>
        <begin position="329"/>
        <end position="338"/>
    </location>
</feature>
<dbReference type="OMA" id="NMPVQAK"/>
<evidence type="ECO:0000256" key="1">
    <source>
        <dbReference type="SAM" id="Coils"/>
    </source>
</evidence>
<feature type="compositionally biased region" description="Basic residues" evidence="2">
    <location>
        <begin position="449"/>
        <end position="459"/>
    </location>
</feature>
<dbReference type="AlphaFoldDB" id="A0A0U1LP35"/>
<sequence length="575" mass="65481">MASMRLPEIGNLWGMRGPGSIRKAAATRLLRVLLKNIIYHSSEEEASLTTVDNDERETSVPQWAVPCSRGVFRKSLTQDAPSLIVVIVVQYELSFKSAQLEIVYEKAVSQLRSLMDNEAARKLRVECQMLETDNELLKLQCERLDNDAVESARAQDSLNQRLLHANDEIKSLQSSLRMNNRTMQGIKSELLAKNHKSSDYEQISADRLTLSKEISALKQEVAHLKKQSSSYQTLVSEKQALERQLNSFEIQMEDERRAFERNKASSSNGGIETKRQLESLQEEMKKEIEDKRRLEKEEREKSAAWENEKKALEERLQSVRKQLRNAKDKLKEYRESESNPHILSRPSHGRQRDSSVRHSANSFDADMTIVTPGAIRTAADPRRQITAPGEKSTFSITPYLNRNKPTTGSSNTSDDDLEADSDRQHRVEKKPKPSKSNSRVDSRKENKKPPKKAVGKNRRKIDDEEEASENQGAENLGDESLDEDTTLPEQKEGAQDATASKVPQEGKQNQKKRKILGAQREKTLFDDEEDDLERPAKDRRLTSTLHSGIQALHASRQIFKETSKFSPLKRAKRLV</sequence>
<organism evidence="3 4">
    <name type="scientific">Talaromyces islandicus</name>
    <name type="common">Penicillium islandicum</name>
    <dbReference type="NCBI Taxonomy" id="28573"/>
    <lineage>
        <taxon>Eukaryota</taxon>
        <taxon>Fungi</taxon>
        <taxon>Dikarya</taxon>
        <taxon>Ascomycota</taxon>
        <taxon>Pezizomycotina</taxon>
        <taxon>Eurotiomycetes</taxon>
        <taxon>Eurotiomycetidae</taxon>
        <taxon>Eurotiales</taxon>
        <taxon>Trichocomaceae</taxon>
        <taxon>Talaromyces</taxon>
        <taxon>Talaromyces sect. Islandici</taxon>
    </lineage>
</organism>
<protein>
    <submittedName>
        <fullName evidence="3">Uncharacterized protein</fullName>
    </submittedName>
</protein>
<feature type="coiled-coil region" evidence="1">
    <location>
        <begin position="120"/>
        <end position="175"/>
    </location>
</feature>
<evidence type="ECO:0000313" key="3">
    <source>
        <dbReference type="EMBL" id="CRG84668.1"/>
    </source>
</evidence>
<dbReference type="EMBL" id="CVMT01000001">
    <property type="protein sequence ID" value="CRG84668.1"/>
    <property type="molecule type" value="Genomic_DNA"/>
</dbReference>